<feature type="region of interest" description="Disordered" evidence="1">
    <location>
        <begin position="1"/>
        <end position="37"/>
    </location>
</feature>
<dbReference type="SMART" id="SM00065">
    <property type="entry name" value="GAF"/>
    <property type="match status" value="1"/>
</dbReference>
<evidence type="ECO:0000313" key="4">
    <source>
        <dbReference type="Proteomes" id="UP000602510"/>
    </source>
</evidence>
<feature type="region of interest" description="Disordered" evidence="1">
    <location>
        <begin position="77"/>
        <end position="125"/>
    </location>
</feature>
<feature type="domain" description="GAF" evidence="2">
    <location>
        <begin position="529"/>
        <end position="691"/>
    </location>
</feature>
<reference evidence="3" key="1">
    <citation type="submission" date="2020-04" db="EMBL/GenBank/DDBJ databases">
        <title>Hybrid Assembly of Korean Phytophthora infestans isolates.</title>
        <authorList>
            <person name="Prokchorchik M."/>
            <person name="Lee Y."/>
            <person name="Seo J."/>
            <person name="Cho J.-H."/>
            <person name="Park Y.-E."/>
            <person name="Jang D.-C."/>
            <person name="Im J.-S."/>
            <person name="Choi J.-G."/>
            <person name="Park H.-J."/>
            <person name="Lee G.-B."/>
            <person name="Lee Y.-G."/>
            <person name="Hong S.-Y."/>
            <person name="Cho K."/>
            <person name="Sohn K.H."/>
        </authorList>
    </citation>
    <scope>NUCLEOTIDE SEQUENCE</scope>
    <source>
        <strain evidence="3">KR_1_A1</strain>
    </source>
</reference>
<organism evidence="3 4">
    <name type="scientific">Phytophthora infestans</name>
    <name type="common">Potato late blight agent</name>
    <name type="synonym">Botrytis infestans</name>
    <dbReference type="NCBI Taxonomy" id="4787"/>
    <lineage>
        <taxon>Eukaryota</taxon>
        <taxon>Sar</taxon>
        <taxon>Stramenopiles</taxon>
        <taxon>Oomycota</taxon>
        <taxon>Peronosporomycetes</taxon>
        <taxon>Peronosporales</taxon>
        <taxon>Peronosporaceae</taxon>
        <taxon>Phytophthora</taxon>
    </lineage>
</organism>
<feature type="compositionally biased region" description="Polar residues" evidence="1">
    <location>
        <begin position="1002"/>
        <end position="1020"/>
    </location>
</feature>
<feature type="compositionally biased region" description="Basic and acidic residues" evidence="1">
    <location>
        <begin position="11"/>
        <end position="30"/>
    </location>
</feature>
<dbReference type="EMBL" id="WSZM01000239">
    <property type="protein sequence ID" value="KAF4037435.1"/>
    <property type="molecule type" value="Genomic_DNA"/>
</dbReference>
<feature type="compositionally biased region" description="Low complexity" evidence="1">
    <location>
        <begin position="967"/>
        <end position="978"/>
    </location>
</feature>
<proteinExistence type="predicted"/>
<dbReference type="AlphaFoldDB" id="A0A833T4J3"/>
<keyword evidence="4" id="KW-1185">Reference proteome</keyword>
<name>A0A833T4J3_PHYIN</name>
<evidence type="ECO:0000313" key="3">
    <source>
        <dbReference type="EMBL" id="KAF4037435.1"/>
    </source>
</evidence>
<accession>A0A833T4J3</accession>
<feature type="region of interest" description="Disordered" evidence="1">
    <location>
        <begin position="937"/>
        <end position="1020"/>
    </location>
</feature>
<dbReference type="Pfam" id="PF01590">
    <property type="entry name" value="GAF"/>
    <property type="match status" value="1"/>
</dbReference>
<comment type="caution">
    <text evidence="3">The sequence shown here is derived from an EMBL/GenBank/DDBJ whole genome shotgun (WGS) entry which is preliminary data.</text>
</comment>
<gene>
    <name evidence="3" type="ORF">GN244_ATG10478</name>
</gene>
<feature type="region of interest" description="Disordered" evidence="1">
    <location>
        <begin position="400"/>
        <end position="462"/>
    </location>
</feature>
<feature type="compositionally biased region" description="Polar residues" evidence="1">
    <location>
        <begin position="90"/>
        <end position="107"/>
    </location>
</feature>
<feature type="compositionally biased region" description="Basic and acidic residues" evidence="1">
    <location>
        <begin position="981"/>
        <end position="1001"/>
    </location>
</feature>
<dbReference type="Gene3D" id="3.30.450.40">
    <property type="match status" value="1"/>
</dbReference>
<dbReference type="Proteomes" id="UP000602510">
    <property type="component" value="Unassembled WGS sequence"/>
</dbReference>
<dbReference type="InterPro" id="IPR003018">
    <property type="entry name" value="GAF"/>
</dbReference>
<dbReference type="InterPro" id="IPR029016">
    <property type="entry name" value="GAF-like_dom_sf"/>
</dbReference>
<protein>
    <submittedName>
        <fullName evidence="3">GAF domain-containing protein</fullName>
    </submittedName>
</protein>
<feature type="region of interest" description="Disordered" evidence="1">
    <location>
        <begin position="53"/>
        <end position="72"/>
    </location>
</feature>
<evidence type="ECO:0000256" key="1">
    <source>
        <dbReference type="SAM" id="MobiDB-lite"/>
    </source>
</evidence>
<feature type="compositionally biased region" description="Low complexity" evidence="1">
    <location>
        <begin position="441"/>
        <end position="458"/>
    </location>
</feature>
<dbReference type="SUPFAM" id="SSF55781">
    <property type="entry name" value="GAF domain-like"/>
    <property type="match status" value="1"/>
</dbReference>
<evidence type="ECO:0000259" key="2">
    <source>
        <dbReference type="SMART" id="SM00065"/>
    </source>
</evidence>
<sequence>MPVRSSSCSPERGETRYSSKDTVHEKHRANNAESFSSSPSFFIIHESSCSVISPSGGVGSPPNLRRKGDDNGVQLLSMSGQRKKKLRLKTPSSAPVSSNTPSTTSQIIDEDRKETEAEDDQVTSNKKQVVELSVLNRCGSAPDLPMSSPLSASVYSSSKKRILQGSPNVTMLQRTRLTPLPVNSRAVAVATSDPLLKSVEKNETRQATRDELAAVSLSAKDPLLQEKLCKDAHAISVLKQRLLVLEREVSAGTKYRHLAEKQIAQLSRENRRLQVDTTQQQLRIDELDKTVLRQHHEYDKLAARYAAVYANLQKLLDQQNPLENSSAQQSALQALARENQDFLRKLRVRRSTDKAYYFSDILFVKTVQVLEARHAEDKTLTSTQDKKIKRLKAEMEALQHMSEAKSREDDFDEAASDIDQVSRFTRQKKRPEGDNNHKGRPASASSPASVASSTPRRAGSSARVQVVQTSALGAASHLVTAEAYQYIDPNILKVLEKVDSQFSITNAINLSVVLKKWLNSCIHVVCSTHLPTVLQTLLKRVCELLHCEHAALFTVDHATRKLVAVCSERGIERWELPLDKGIAGYAARHNTLCNVHCANDDPRFYSSTDSVTGSTSREVLALPIVHELQLYLASHAVHSGDSNRLGVFAVLRAWNTNHQKPFSPNDQILGSLLAIQAGILLRQAAVTKTLQKINHKTHEILQLPSDIVAKAVTSSPSSEHPSIPSLVQLVAVAQQQLGDCLRIKQVRLFVLDAAALKLWHVGQREADDGNDPALVRRYVTAQASLCSLLLRTDAAAIVVSEPSAEAAFNETVDIPGGARGLYLVPILSPWGHTAQPLGMLQVSRVAKARLSASPFTLTVSEAAANGSVSDIVVNNERDAAQQTEDRLMLELLGLFSRVFAGLLHHVSAQQLFDSCPSEIMQAQLATLTDRLDSLAATRKKEEEEDDTAQARDAATPELDPVRQSGRHASAATAHASTSPQRDTRRVVSAEPKHRAAPESRRATTSPSKRISGSQAADLSQVLSHEPAASGDGATDVDALAPSDAVVIVAETAILEDRADAQAPEPCDSELSAPGPELEAAQSDIVWPATYDATETYNAGDWAPSSDDNLYVAAQDEEQPVGEEGASYTWGDNSAYDPSLWTDGGYAGGYEDGVAWDYGGVGDGASVQEEEAKSTYAIDLHVSSRTSSAAAGQPSGAF</sequence>
<feature type="region of interest" description="Disordered" evidence="1">
    <location>
        <begin position="1057"/>
        <end position="1076"/>
    </location>
</feature>